<evidence type="ECO:0000313" key="3">
    <source>
        <dbReference type="EMBL" id="KAK9876041.1"/>
    </source>
</evidence>
<evidence type="ECO:0000313" key="4">
    <source>
        <dbReference type="Proteomes" id="UP001431783"/>
    </source>
</evidence>
<sequence length="270" mass="31002">MASDTMLESAIQQKVDFICEHCNKIVKNVIKCKKCMNAFHPACMKQSASSKSAICAHEPEESEILTSKEISSEIVLLRVLVQEVQSKNKILEENAILLREKIKYLEEKAQYSANKNSSISRNSKNDGNMDSTAETSVKSYRQMVIEDKNEFQKNSRNSRNVNINKNAMAARERVSNENKHELQVTHPLENMQKVKMNELIYLTNGTKKDETPIRLQDRESSQISRTENAWNIVERKYTKKPHYIRLGTNKITKTQKENGFAGKDKRLGFS</sequence>
<gene>
    <name evidence="3" type="ORF">WA026_011152</name>
</gene>
<feature type="compositionally biased region" description="Low complexity" evidence="2">
    <location>
        <begin position="113"/>
        <end position="122"/>
    </location>
</feature>
<feature type="coiled-coil region" evidence="1">
    <location>
        <begin position="81"/>
        <end position="108"/>
    </location>
</feature>
<comment type="caution">
    <text evidence="3">The sequence shown here is derived from an EMBL/GenBank/DDBJ whole genome shotgun (WGS) entry which is preliminary data.</text>
</comment>
<dbReference type="AlphaFoldDB" id="A0AAW1TWS8"/>
<dbReference type="Proteomes" id="UP001431783">
    <property type="component" value="Unassembled WGS sequence"/>
</dbReference>
<dbReference type="EMBL" id="JARQZJ010000035">
    <property type="protein sequence ID" value="KAK9876041.1"/>
    <property type="molecule type" value="Genomic_DNA"/>
</dbReference>
<keyword evidence="4" id="KW-1185">Reference proteome</keyword>
<accession>A0AAW1TWS8</accession>
<protein>
    <submittedName>
        <fullName evidence="3">Uncharacterized protein</fullName>
    </submittedName>
</protein>
<keyword evidence="1" id="KW-0175">Coiled coil</keyword>
<organism evidence="3 4">
    <name type="scientific">Henosepilachna vigintioctopunctata</name>
    <dbReference type="NCBI Taxonomy" id="420089"/>
    <lineage>
        <taxon>Eukaryota</taxon>
        <taxon>Metazoa</taxon>
        <taxon>Ecdysozoa</taxon>
        <taxon>Arthropoda</taxon>
        <taxon>Hexapoda</taxon>
        <taxon>Insecta</taxon>
        <taxon>Pterygota</taxon>
        <taxon>Neoptera</taxon>
        <taxon>Endopterygota</taxon>
        <taxon>Coleoptera</taxon>
        <taxon>Polyphaga</taxon>
        <taxon>Cucujiformia</taxon>
        <taxon>Coccinelloidea</taxon>
        <taxon>Coccinellidae</taxon>
        <taxon>Epilachninae</taxon>
        <taxon>Epilachnini</taxon>
        <taxon>Henosepilachna</taxon>
    </lineage>
</organism>
<proteinExistence type="predicted"/>
<evidence type="ECO:0000256" key="2">
    <source>
        <dbReference type="SAM" id="MobiDB-lite"/>
    </source>
</evidence>
<reference evidence="3 4" key="1">
    <citation type="submission" date="2023-03" db="EMBL/GenBank/DDBJ databases">
        <title>Genome insight into feeding habits of ladybird beetles.</title>
        <authorList>
            <person name="Li H.-S."/>
            <person name="Huang Y.-H."/>
            <person name="Pang H."/>
        </authorList>
    </citation>
    <scope>NUCLEOTIDE SEQUENCE [LARGE SCALE GENOMIC DNA]</scope>
    <source>
        <strain evidence="3">SYSU_2023b</strain>
        <tissue evidence="3">Whole body</tissue>
    </source>
</reference>
<evidence type="ECO:0000256" key="1">
    <source>
        <dbReference type="SAM" id="Coils"/>
    </source>
</evidence>
<feature type="region of interest" description="Disordered" evidence="2">
    <location>
        <begin position="113"/>
        <end position="133"/>
    </location>
</feature>
<name>A0AAW1TWS8_9CUCU</name>